<accession>A0A1G5HRZ5</accession>
<dbReference type="PANTHER" id="PTHR11986">
    <property type="entry name" value="AMINOTRANSFERASE CLASS III"/>
    <property type="match status" value="1"/>
</dbReference>
<dbReference type="SUPFAM" id="SSF51735">
    <property type="entry name" value="NAD(P)-binding Rossmann-fold domains"/>
    <property type="match status" value="1"/>
</dbReference>
<dbReference type="RefSeq" id="WP_033633960.1">
    <property type="nucleotide sequence ID" value="NZ_CBCSIN010000003.1"/>
</dbReference>
<keyword evidence="3" id="KW-0663">Pyridoxal phosphate</keyword>
<dbReference type="InterPro" id="IPR015421">
    <property type="entry name" value="PyrdxlP-dep_Trfase_major"/>
</dbReference>
<protein>
    <submittedName>
        <fullName evidence="4">Acetylornithine/succinyldiaminopimelate/putrescine aminotransferase</fullName>
    </submittedName>
</protein>
<dbReference type="Proteomes" id="UP000183031">
    <property type="component" value="Unassembled WGS sequence"/>
</dbReference>
<dbReference type="SUPFAM" id="SSF53383">
    <property type="entry name" value="PLP-dependent transferases"/>
    <property type="match status" value="1"/>
</dbReference>
<keyword evidence="2 4" id="KW-0808">Transferase</keyword>
<dbReference type="PROSITE" id="PS00600">
    <property type="entry name" value="AA_TRANSFER_CLASS_3"/>
    <property type="match status" value="1"/>
</dbReference>
<evidence type="ECO:0000313" key="5">
    <source>
        <dbReference type="Proteomes" id="UP000183031"/>
    </source>
</evidence>
<sequence length="853" mass="93291">MKFGFIAHPTSLGLKRYVKMLDLLQRNSTEQHSGYTRELWERQNLVPFMNFARITSATGATCEGVIKYMPLVADEMLADARGIAARVVQGIEELAGDGAELVGLGGFTSIVGRRGEATAEKSPVPVTSGNSLTTYAGYKALMQIQSWLEIRPEEEPVAIVGYPGSICLALSRLLLAHGFSLHLLHRAGHHDRSELLSHLPEEYHSRVTLTSDPEDLYPRCKLFAAATSAGGVIDPARLQPGSIFIDVALPRDIASETRPARDDILIIDGGCVTATDAVKLGGESLNVTIKQQLNGCMAETIVLALENRRENFSLGRYLAPEKVLEIGEIAERHGFFAYPLASYGERIDRQSVINLKRYYHHDIYAGESADAALPASRLAFIDAVIAQTPAREDTLDRYHQYINPMMVDFLKLQRCDNVFRSAAGTQLYDDAGEAFLDMVAGYGCLNLGHNPQPVVNALKNYLDAQGPNFIQYISIPEQTAKLAEVLCRLAPGNMGRVFFSNSGTEAVEAAMKIAKASTGKPGIAYLRNSYHGKTLGALSITGRDKHRRYFTPLLDAMVEVPFGDLAALREALNREDVGALMIEPIQGEGGVHIPPAGYLQAVQQLCRETGVLLMVDEVQTGLGRTGKLFACEWDGIEPDVLMLSKSLSGGLIPIGATLCRADLWQKAYGTADRFLVHSSTYGGGNLASVVALSALREILAQDLVGHAERMGAYFKQALSEIAARYPFVSEVRGRGLMLGIQFDQAFTGAVNASAREFATRLPGDWHTTWKFLPDPVQAHLRAAMDRMEQALGEMFCMKFVTKLCQDHKILTFITANSSTVIRIQPPLIISKAEIDRFVGAFATVCEELSTFLD</sequence>
<dbReference type="EMBL" id="FMUT01000005">
    <property type="protein sequence ID" value="SCY66625.1"/>
    <property type="molecule type" value="Genomic_DNA"/>
</dbReference>
<dbReference type="InterPro" id="IPR036291">
    <property type="entry name" value="NAD(P)-bd_dom_sf"/>
</dbReference>
<dbReference type="InterPro" id="IPR015422">
    <property type="entry name" value="PyrdxlP-dep_Trfase_small"/>
</dbReference>
<dbReference type="GO" id="GO:0008483">
    <property type="term" value="F:transaminase activity"/>
    <property type="evidence" value="ECO:0007669"/>
    <property type="project" value="UniProtKB-KW"/>
</dbReference>
<dbReference type="InterPro" id="IPR015424">
    <property type="entry name" value="PyrdxlP-dep_Trfase"/>
</dbReference>
<comment type="cofactor">
    <cofactor evidence="1">
        <name>pyridoxal 5'-phosphate</name>
        <dbReference type="ChEBI" id="CHEBI:597326"/>
    </cofactor>
</comment>
<dbReference type="Pfam" id="PF00202">
    <property type="entry name" value="Aminotran_3"/>
    <property type="match status" value="1"/>
</dbReference>
<evidence type="ECO:0000256" key="2">
    <source>
        <dbReference type="ARBA" id="ARBA00022576"/>
    </source>
</evidence>
<evidence type="ECO:0000313" key="4">
    <source>
        <dbReference type="EMBL" id="SCY66625.1"/>
    </source>
</evidence>
<dbReference type="InterPro" id="IPR005814">
    <property type="entry name" value="Aminotrans_3"/>
</dbReference>
<dbReference type="InterPro" id="IPR050103">
    <property type="entry name" value="Class-III_PLP-dep_AT"/>
</dbReference>
<keyword evidence="5" id="KW-1185">Reference proteome</keyword>
<dbReference type="Gene3D" id="3.90.1150.10">
    <property type="entry name" value="Aspartate Aminotransferase, domain 1"/>
    <property type="match status" value="1"/>
</dbReference>
<dbReference type="Gene3D" id="3.40.50.720">
    <property type="entry name" value="NAD(P)-binding Rossmann-like Domain"/>
    <property type="match status" value="1"/>
</dbReference>
<keyword evidence="2 4" id="KW-0032">Aminotransferase</keyword>
<reference evidence="4 5" key="1">
    <citation type="submission" date="2016-10" db="EMBL/GenBank/DDBJ databases">
        <authorList>
            <person name="Varghese N."/>
            <person name="Submissions S."/>
        </authorList>
    </citation>
    <scope>NUCLEOTIDE SEQUENCE [LARGE SCALE GENOMIC DNA]</scope>
    <source>
        <strain evidence="4 5">CGMCC 1.6853</strain>
    </source>
</reference>
<name>A0A1G5HRZ5_9GAMM</name>
<gene>
    <name evidence="4" type="ORF">SAMN02927935_02037</name>
</gene>
<dbReference type="CDD" id="cd00610">
    <property type="entry name" value="OAT_like"/>
    <property type="match status" value="1"/>
</dbReference>
<dbReference type="InterPro" id="IPR049704">
    <property type="entry name" value="Aminotrans_3_PPA_site"/>
</dbReference>
<dbReference type="Gene3D" id="3.40.640.10">
    <property type="entry name" value="Type I PLP-dependent aspartate aminotransferase-like (Major domain)"/>
    <property type="match status" value="1"/>
</dbReference>
<organism evidence="4 5">
    <name type="scientific">Serratia nematodiphila</name>
    <dbReference type="NCBI Taxonomy" id="458197"/>
    <lineage>
        <taxon>Bacteria</taxon>
        <taxon>Pseudomonadati</taxon>
        <taxon>Pseudomonadota</taxon>
        <taxon>Gammaproteobacteria</taxon>
        <taxon>Enterobacterales</taxon>
        <taxon>Yersiniaceae</taxon>
        <taxon>Serratia</taxon>
    </lineage>
</organism>
<dbReference type="PANTHER" id="PTHR11986:SF121">
    <property type="entry name" value="BLR3010 PROTEIN"/>
    <property type="match status" value="1"/>
</dbReference>
<evidence type="ECO:0000256" key="1">
    <source>
        <dbReference type="ARBA" id="ARBA00001933"/>
    </source>
</evidence>
<comment type="caution">
    <text evidence="4">The sequence shown here is derived from an EMBL/GenBank/DDBJ whole genome shotgun (WGS) entry which is preliminary data.</text>
</comment>
<evidence type="ECO:0000256" key="3">
    <source>
        <dbReference type="ARBA" id="ARBA00022898"/>
    </source>
</evidence>
<proteinExistence type="predicted"/>